<proteinExistence type="predicted"/>
<evidence type="ECO:0000313" key="2">
    <source>
        <dbReference type="Proteomes" id="UP000036403"/>
    </source>
</evidence>
<organism evidence="1 2">
    <name type="scientific">Lasius niger</name>
    <name type="common">Black garden ant</name>
    <dbReference type="NCBI Taxonomy" id="67767"/>
    <lineage>
        <taxon>Eukaryota</taxon>
        <taxon>Metazoa</taxon>
        <taxon>Ecdysozoa</taxon>
        <taxon>Arthropoda</taxon>
        <taxon>Hexapoda</taxon>
        <taxon>Insecta</taxon>
        <taxon>Pterygota</taxon>
        <taxon>Neoptera</taxon>
        <taxon>Endopterygota</taxon>
        <taxon>Hymenoptera</taxon>
        <taxon>Apocrita</taxon>
        <taxon>Aculeata</taxon>
        <taxon>Formicoidea</taxon>
        <taxon>Formicidae</taxon>
        <taxon>Formicinae</taxon>
        <taxon>Lasius</taxon>
        <taxon>Lasius</taxon>
    </lineage>
</organism>
<name>A0A0J7MSY4_LASNI</name>
<protein>
    <submittedName>
        <fullName evidence="1">Uncharacterized protein</fullName>
    </submittedName>
</protein>
<dbReference type="AlphaFoldDB" id="A0A0J7MSY4"/>
<reference evidence="1 2" key="1">
    <citation type="submission" date="2015-04" db="EMBL/GenBank/DDBJ databases">
        <title>Lasius niger genome sequencing.</title>
        <authorList>
            <person name="Konorov E.A."/>
            <person name="Nikitin M.A."/>
            <person name="Kirill M.V."/>
            <person name="Chang P."/>
        </authorList>
    </citation>
    <scope>NUCLEOTIDE SEQUENCE [LARGE SCALE GENOMIC DNA]</scope>
    <source>
        <tissue evidence="1">Whole</tissue>
    </source>
</reference>
<evidence type="ECO:0000313" key="1">
    <source>
        <dbReference type="EMBL" id="KMQ83610.1"/>
    </source>
</evidence>
<accession>A0A0J7MSY4</accession>
<dbReference type="PaxDb" id="67767-A0A0J7MSY4"/>
<dbReference type="Proteomes" id="UP000036403">
    <property type="component" value="Unassembled WGS sequence"/>
</dbReference>
<feature type="non-terminal residue" evidence="1">
    <location>
        <position position="33"/>
    </location>
</feature>
<gene>
    <name evidence="1" type="ORF">RF55_19559</name>
</gene>
<keyword evidence="2" id="KW-1185">Reference proteome</keyword>
<dbReference type="EMBL" id="LBMM01019153">
    <property type="protein sequence ID" value="KMQ83610.1"/>
    <property type="molecule type" value="Genomic_DNA"/>
</dbReference>
<comment type="caution">
    <text evidence="1">The sequence shown here is derived from an EMBL/GenBank/DDBJ whole genome shotgun (WGS) entry which is preliminary data.</text>
</comment>
<sequence>MEYFKDNFYDRYEDTYQKTLDHMFECLEEVEPY</sequence>